<reference evidence="1 2" key="1">
    <citation type="submission" date="2020-07" db="EMBL/GenBank/DDBJ databases">
        <title>Genomic Encyclopedia of Type Strains, Phase IV (KMG-V): Genome sequencing to study the core and pangenomes of soil and plant-associated prokaryotes.</title>
        <authorList>
            <person name="Whitman W."/>
        </authorList>
    </citation>
    <scope>NUCLEOTIDE SEQUENCE [LARGE SCALE GENOMIC DNA]</scope>
    <source>
        <strain evidence="1 2">AN3</strain>
    </source>
</reference>
<gene>
    <name evidence="1" type="ORF">FHW16_001612</name>
</gene>
<comment type="caution">
    <text evidence="1">The sequence shown here is derived from an EMBL/GenBank/DDBJ whole genome shotgun (WGS) entry which is preliminary data.</text>
</comment>
<proteinExistence type="predicted"/>
<organism evidence="1 2">
    <name type="scientific">Phyllobacterium myrsinacearum</name>
    <dbReference type="NCBI Taxonomy" id="28101"/>
    <lineage>
        <taxon>Bacteria</taxon>
        <taxon>Pseudomonadati</taxon>
        <taxon>Pseudomonadota</taxon>
        <taxon>Alphaproteobacteria</taxon>
        <taxon>Hyphomicrobiales</taxon>
        <taxon>Phyllobacteriaceae</taxon>
        <taxon>Phyllobacterium</taxon>
    </lineage>
</organism>
<sequence>MKTALIVMTLMGCDCDAKICEYIKTTDAGWTSVENCRADLENQIRKTAGVDYPLITATCTIKAKHPSTLVARSFAIPEPAPDRPMDTIALGTPVDVPVTVGKKTSFGYRMIAVPLTHAYDSTADAASRAAGWVRRYAMLDSE</sequence>
<keyword evidence="2" id="KW-1185">Reference proteome</keyword>
<evidence type="ECO:0000313" key="2">
    <source>
        <dbReference type="Proteomes" id="UP000549052"/>
    </source>
</evidence>
<dbReference type="Proteomes" id="UP000549052">
    <property type="component" value="Unassembled WGS sequence"/>
</dbReference>
<name>A0A839EMN7_9HYPH</name>
<protein>
    <submittedName>
        <fullName evidence="1">Uncharacterized protein</fullName>
    </submittedName>
</protein>
<dbReference type="AlphaFoldDB" id="A0A839EMN7"/>
<evidence type="ECO:0000313" key="1">
    <source>
        <dbReference type="EMBL" id="MBA8877930.1"/>
    </source>
</evidence>
<dbReference type="EMBL" id="JACGXN010000001">
    <property type="protein sequence ID" value="MBA8877930.1"/>
    <property type="molecule type" value="Genomic_DNA"/>
</dbReference>
<accession>A0A839EMN7</accession>
<dbReference type="RefSeq" id="WP_182548525.1">
    <property type="nucleotide sequence ID" value="NZ_JACGXN010000001.1"/>
</dbReference>